<reference evidence="1 2" key="1">
    <citation type="submission" date="2019-12" db="EMBL/GenBank/DDBJ databases">
        <title>Hybrid Genome Assemblies of two High G+C Isolates from Undergraduate Microbiology Courses.</title>
        <authorList>
            <person name="Ne Ville C.J."/>
            <person name="Enright D."/>
            <person name="Hernandez I."/>
            <person name="Dodsworth J."/>
            <person name="Orwin P.M."/>
        </authorList>
    </citation>
    <scope>NUCLEOTIDE SEQUENCE [LARGE SCALE GENOMIC DNA]</scope>
    <source>
        <strain evidence="1 2">CSUSB</strain>
    </source>
</reference>
<evidence type="ECO:0000313" key="2">
    <source>
        <dbReference type="Proteomes" id="UP000425817"/>
    </source>
</evidence>
<gene>
    <name evidence="1" type="ORF">GOQ09_10140</name>
</gene>
<dbReference type="OrthoDB" id="9154387at2"/>
<proteinExistence type="predicted"/>
<protein>
    <submittedName>
        <fullName evidence="1">Uncharacterized protein</fullName>
    </submittedName>
</protein>
<name>A0A6I6H8M3_VARPD</name>
<accession>A0A6I6H8M3</accession>
<dbReference type="Proteomes" id="UP000425817">
    <property type="component" value="Chromosome"/>
</dbReference>
<dbReference type="EMBL" id="CP046622">
    <property type="protein sequence ID" value="QGW81929.1"/>
    <property type="molecule type" value="Genomic_DNA"/>
</dbReference>
<sequence length="117" mass="13297">MYFLSVFQDQREIVVRRPFSDFAEAIAACGEYYEPRAVGAALEFSVQVTGKIFRRATAQLTRPEDVPSEQANSPVGWRAAKQSNAFRFDFSYTFLVESDAGIEQAEEWLRDEEADAE</sequence>
<dbReference type="AlphaFoldDB" id="A0A6I6H8M3"/>
<dbReference type="RefSeq" id="WP_157613313.1">
    <property type="nucleotide sequence ID" value="NZ_CP046622.1"/>
</dbReference>
<evidence type="ECO:0000313" key="1">
    <source>
        <dbReference type="EMBL" id="QGW81929.1"/>
    </source>
</evidence>
<organism evidence="1 2">
    <name type="scientific">Variovorax paradoxus</name>
    <dbReference type="NCBI Taxonomy" id="34073"/>
    <lineage>
        <taxon>Bacteria</taxon>
        <taxon>Pseudomonadati</taxon>
        <taxon>Pseudomonadota</taxon>
        <taxon>Betaproteobacteria</taxon>
        <taxon>Burkholderiales</taxon>
        <taxon>Comamonadaceae</taxon>
        <taxon>Variovorax</taxon>
    </lineage>
</organism>